<dbReference type="Proteomes" id="UP000012073">
    <property type="component" value="Unassembled WGS sequence"/>
</dbReference>
<dbReference type="KEGG" id="ccp:CHC_T00002988001"/>
<keyword evidence="2" id="KW-1185">Reference proteome</keyword>
<gene>
    <name evidence="1" type="ORF">CHC_T00002988001</name>
</gene>
<dbReference type="RefSeq" id="XP_005714183.1">
    <property type="nucleotide sequence ID" value="XM_005714126.1"/>
</dbReference>
<dbReference type="EMBL" id="HG001688">
    <property type="protein sequence ID" value="CDF34364.1"/>
    <property type="molecule type" value="Genomic_DNA"/>
</dbReference>
<organism evidence="1 2">
    <name type="scientific">Chondrus crispus</name>
    <name type="common">Carrageen Irish moss</name>
    <name type="synonym">Polymorpha crispa</name>
    <dbReference type="NCBI Taxonomy" id="2769"/>
    <lineage>
        <taxon>Eukaryota</taxon>
        <taxon>Rhodophyta</taxon>
        <taxon>Florideophyceae</taxon>
        <taxon>Rhodymeniophycidae</taxon>
        <taxon>Gigartinales</taxon>
        <taxon>Gigartinaceae</taxon>
        <taxon>Chondrus</taxon>
    </lineage>
</organism>
<accession>R7Q8K6</accession>
<evidence type="ECO:0000313" key="1">
    <source>
        <dbReference type="EMBL" id="CDF34364.1"/>
    </source>
</evidence>
<dbReference type="GeneID" id="17321909"/>
<dbReference type="Gramene" id="CDF34364">
    <property type="protein sequence ID" value="CDF34364"/>
    <property type="gene ID" value="CHC_T00002988001"/>
</dbReference>
<protein>
    <submittedName>
        <fullName evidence="1">Uncharacterized protein</fullName>
    </submittedName>
</protein>
<sequence>MSQPAPFIHSSCLQQTVMPKSREALSCIISTISPLSSSPGFDGAVSFFLVSGANEQTFYDTTHRDNDNRCVLASPRPAAS</sequence>
<name>R7Q8K6_CHOCR</name>
<evidence type="ECO:0000313" key="2">
    <source>
        <dbReference type="Proteomes" id="UP000012073"/>
    </source>
</evidence>
<proteinExistence type="predicted"/>
<dbReference type="AlphaFoldDB" id="R7Q8K6"/>
<reference evidence="2" key="1">
    <citation type="journal article" date="2013" name="Proc. Natl. Acad. Sci. U.S.A.">
        <title>Genome structure and metabolic features in the red seaweed Chondrus crispus shed light on evolution of the Archaeplastida.</title>
        <authorList>
            <person name="Collen J."/>
            <person name="Porcel B."/>
            <person name="Carre W."/>
            <person name="Ball S.G."/>
            <person name="Chaparro C."/>
            <person name="Tonon T."/>
            <person name="Barbeyron T."/>
            <person name="Michel G."/>
            <person name="Noel B."/>
            <person name="Valentin K."/>
            <person name="Elias M."/>
            <person name="Artiguenave F."/>
            <person name="Arun A."/>
            <person name="Aury J.M."/>
            <person name="Barbosa-Neto J.F."/>
            <person name="Bothwell J.H."/>
            <person name="Bouget F.Y."/>
            <person name="Brillet L."/>
            <person name="Cabello-Hurtado F."/>
            <person name="Capella-Gutierrez S."/>
            <person name="Charrier B."/>
            <person name="Cladiere L."/>
            <person name="Cock J.M."/>
            <person name="Coelho S.M."/>
            <person name="Colleoni C."/>
            <person name="Czjzek M."/>
            <person name="Da Silva C."/>
            <person name="Delage L."/>
            <person name="Denoeud F."/>
            <person name="Deschamps P."/>
            <person name="Dittami S.M."/>
            <person name="Gabaldon T."/>
            <person name="Gachon C.M."/>
            <person name="Groisillier A."/>
            <person name="Herve C."/>
            <person name="Jabbari K."/>
            <person name="Katinka M."/>
            <person name="Kloareg B."/>
            <person name="Kowalczyk N."/>
            <person name="Labadie K."/>
            <person name="Leblanc C."/>
            <person name="Lopez P.J."/>
            <person name="McLachlan D.H."/>
            <person name="Meslet-Cladiere L."/>
            <person name="Moustafa A."/>
            <person name="Nehr Z."/>
            <person name="Nyvall Collen P."/>
            <person name="Panaud O."/>
            <person name="Partensky F."/>
            <person name="Poulain J."/>
            <person name="Rensing S.A."/>
            <person name="Rousvoal S."/>
            <person name="Samson G."/>
            <person name="Symeonidi A."/>
            <person name="Weissenbach J."/>
            <person name="Zambounis A."/>
            <person name="Wincker P."/>
            <person name="Boyen C."/>
        </authorList>
    </citation>
    <scope>NUCLEOTIDE SEQUENCE [LARGE SCALE GENOMIC DNA]</scope>
    <source>
        <strain evidence="2">cv. Stackhouse</strain>
    </source>
</reference>